<evidence type="ECO:0000256" key="2">
    <source>
        <dbReference type="ARBA" id="ARBA00022487"/>
    </source>
</evidence>
<evidence type="ECO:0000256" key="1">
    <source>
        <dbReference type="ARBA" id="ARBA00006249"/>
    </source>
</evidence>
<keyword evidence="7" id="KW-1015">Disulfide bond</keyword>
<dbReference type="PANTHER" id="PTHR33938">
    <property type="entry name" value="FERULOYL ESTERASE B-RELATED"/>
    <property type="match status" value="1"/>
</dbReference>
<feature type="signal peptide" evidence="8">
    <location>
        <begin position="1"/>
        <end position="25"/>
    </location>
</feature>
<keyword evidence="4 8" id="KW-0732">Signal</keyword>
<reference evidence="9 10" key="1">
    <citation type="submission" date="2024-03" db="EMBL/GenBank/DDBJ databases">
        <title>Novel species of the genus Variovorax.</title>
        <authorList>
            <person name="Liu Q."/>
            <person name="Xin Y.-H."/>
        </authorList>
    </citation>
    <scope>NUCLEOTIDE SEQUENCE [LARGE SCALE GENOMIC DNA]</scope>
    <source>
        <strain evidence="9 10">KACC 18901</strain>
    </source>
</reference>
<evidence type="ECO:0000256" key="3">
    <source>
        <dbReference type="ARBA" id="ARBA00022723"/>
    </source>
</evidence>
<comment type="similarity">
    <text evidence="1">Belongs to the tannase family.</text>
</comment>
<keyword evidence="5 9" id="KW-0378">Hydrolase</keyword>
<dbReference type="Gene3D" id="3.40.50.1820">
    <property type="entry name" value="alpha/beta hydrolase"/>
    <property type="match status" value="1"/>
</dbReference>
<keyword evidence="2" id="KW-0719">Serine esterase</keyword>
<dbReference type="RefSeq" id="WP_340339269.1">
    <property type="nucleotide sequence ID" value="NZ_JBBKZS010000025.1"/>
</dbReference>
<keyword evidence="6" id="KW-0106">Calcium</keyword>
<organism evidence="9 10">
    <name type="scientific">Variovorax robiniae</name>
    <dbReference type="NCBI Taxonomy" id="1836199"/>
    <lineage>
        <taxon>Bacteria</taxon>
        <taxon>Pseudomonadati</taxon>
        <taxon>Pseudomonadota</taxon>
        <taxon>Betaproteobacteria</taxon>
        <taxon>Burkholderiales</taxon>
        <taxon>Comamonadaceae</taxon>
        <taxon>Variovorax</taxon>
    </lineage>
</organism>
<dbReference type="Pfam" id="PF07519">
    <property type="entry name" value="Tannase"/>
    <property type="match status" value="1"/>
</dbReference>
<keyword evidence="3" id="KW-0479">Metal-binding</keyword>
<dbReference type="SUPFAM" id="SSF53474">
    <property type="entry name" value="alpha/beta-Hydrolases"/>
    <property type="match status" value="1"/>
</dbReference>
<dbReference type="GO" id="GO:0016787">
    <property type="term" value="F:hydrolase activity"/>
    <property type="evidence" value="ECO:0007669"/>
    <property type="project" value="UniProtKB-KW"/>
</dbReference>
<evidence type="ECO:0000256" key="5">
    <source>
        <dbReference type="ARBA" id="ARBA00022801"/>
    </source>
</evidence>
<evidence type="ECO:0000256" key="6">
    <source>
        <dbReference type="ARBA" id="ARBA00022837"/>
    </source>
</evidence>
<dbReference type="InterPro" id="IPR011118">
    <property type="entry name" value="Tannase/feruloyl_esterase"/>
</dbReference>
<feature type="chain" id="PRO_5045413163" evidence="8">
    <location>
        <begin position="26"/>
        <end position="627"/>
    </location>
</feature>
<dbReference type="Proteomes" id="UP001367030">
    <property type="component" value="Unassembled WGS sequence"/>
</dbReference>
<name>A0ABU8XH65_9BURK</name>
<comment type="caution">
    <text evidence="9">The sequence shown here is derived from an EMBL/GenBank/DDBJ whole genome shotgun (WGS) entry which is preliminary data.</text>
</comment>
<dbReference type="InterPro" id="IPR029058">
    <property type="entry name" value="AB_hydrolase_fold"/>
</dbReference>
<evidence type="ECO:0000313" key="10">
    <source>
        <dbReference type="Proteomes" id="UP001367030"/>
    </source>
</evidence>
<evidence type="ECO:0000256" key="4">
    <source>
        <dbReference type="ARBA" id="ARBA00022729"/>
    </source>
</evidence>
<sequence length="627" mass="65013">MTLKFRTHRIAGLFGAAALVLSACGGGDHSPVFVSTAALPQVAPVCNDGLKTSFTPDTNTTVLLVKSFKAGDSLALSGTPSSPAAPVLTTDMCLVKLVIGPGNPGAAGAPSTTKGVGIEVWLPAPGNWNDRIRAFGSGGFAGGRHTDITRIGYEGASFQPLHLAAVANGYVVVVSDHGKTSAPYTGGSNGSFLMNADGSINKVSWQDFSQRAIHEMAEKSKALVQLYYGRAHKFAYWDGFSTGGRQGFKAAQTYPGDYDGILAGAPAFNWTNFITSEIYPQTVMLKELGGPIAAAKLDAISASATKACDPQSLGFVLNPASCRYDPSRDAAALCTTSATLTGAAGTNGDTNRCLSLAEAQVVNKIWYGQTRDGTAPDPLIDNASGTAPALGQLWWGLTRGTSLTSLAGSTPFPIATEDLALILGSPLYAQTVPATFSNATGAPADKWKTLSYADLTNVNAQGVALQSSFSNINTDNPDLSAFRNKGGKILTYHGLADELITPSGSINYYSRVAATMGGDAEVQKFDRLFLIPAMGHNTIFKVSAIDAATGTVTASTKVPLPALPINGSSSDQLFTALRQWVENGTAPNRLDLSSSDGSVSLPICAYPQRATYSGAGSAKAAASYTCG</sequence>
<evidence type="ECO:0000313" key="9">
    <source>
        <dbReference type="EMBL" id="MEJ8859227.1"/>
    </source>
</evidence>
<dbReference type="PANTHER" id="PTHR33938:SF15">
    <property type="entry name" value="FERULOYL ESTERASE B-RELATED"/>
    <property type="match status" value="1"/>
</dbReference>
<dbReference type="EMBL" id="JBBKZS010000025">
    <property type="protein sequence ID" value="MEJ8859227.1"/>
    <property type="molecule type" value="Genomic_DNA"/>
</dbReference>
<evidence type="ECO:0000256" key="7">
    <source>
        <dbReference type="ARBA" id="ARBA00023157"/>
    </source>
</evidence>
<protein>
    <submittedName>
        <fullName evidence="9">Tannase/feruloyl esterase family alpha/beta hydrolase</fullName>
    </submittedName>
</protein>
<gene>
    <name evidence="9" type="ORF">WKW79_31995</name>
</gene>
<keyword evidence="10" id="KW-1185">Reference proteome</keyword>
<proteinExistence type="inferred from homology"/>
<evidence type="ECO:0000256" key="8">
    <source>
        <dbReference type="SAM" id="SignalP"/>
    </source>
</evidence>
<accession>A0ABU8XH65</accession>
<dbReference type="PROSITE" id="PS51257">
    <property type="entry name" value="PROKAR_LIPOPROTEIN"/>
    <property type="match status" value="1"/>
</dbReference>